<organism evidence="1 2">
    <name type="scientific">Thauera aromatica K172</name>
    <dbReference type="NCBI Taxonomy" id="44139"/>
    <lineage>
        <taxon>Bacteria</taxon>
        <taxon>Pseudomonadati</taxon>
        <taxon>Pseudomonadota</taxon>
        <taxon>Betaproteobacteria</taxon>
        <taxon>Rhodocyclales</taxon>
        <taxon>Zoogloeaceae</taxon>
        <taxon>Thauera</taxon>
    </lineage>
</organism>
<reference evidence="1 2" key="1">
    <citation type="submission" date="2018-03" db="EMBL/GenBank/DDBJ databases">
        <title>Complete genome sequence of Thauera aromatica, a model organism for studying aromatic compound degradation under denitrifying conditions.</title>
        <authorList>
            <person name="Lo H.-Y."/>
            <person name="Goris T."/>
            <person name="Boll M."/>
            <person name="Mueller J.A."/>
        </authorList>
    </citation>
    <scope>NUCLEOTIDE SEQUENCE [LARGE SCALE GENOMIC DNA]</scope>
    <source>
        <strain evidence="1 2">K172</strain>
    </source>
</reference>
<dbReference type="EMBL" id="CP028339">
    <property type="protein sequence ID" value="AVR89028.1"/>
    <property type="molecule type" value="Genomic_DNA"/>
</dbReference>
<evidence type="ECO:0000313" key="1">
    <source>
        <dbReference type="EMBL" id="AVR89028.1"/>
    </source>
</evidence>
<dbReference type="KEGG" id="tak:Tharo_2125"/>
<dbReference type="GO" id="GO:0006310">
    <property type="term" value="P:DNA recombination"/>
    <property type="evidence" value="ECO:0007669"/>
    <property type="project" value="InterPro"/>
</dbReference>
<dbReference type="AlphaFoldDB" id="A0A2R4BNX5"/>
<dbReference type="InterPro" id="IPR036614">
    <property type="entry name" value="RusA-like_sf"/>
</dbReference>
<dbReference type="RefSeq" id="WP_107221187.1">
    <property type="nucleotide sequence ID" value="NZ_CP028339.1"/>
</dbReference>
<accession>A0A2R4BNX5</accession>
<name>A0A2R4BNX5_THAAR</name>
<dbReference type="OrthoDB" id="5114842at2"/>
<gene>
    <name evidence="1" type="ORF">Tharo_2125</name>
</gene>
<dbReference type="Gene3D" id="3.30.1330.70">
    <property type="entry name" value="Holliday junction resolvase RusA"/>
    <property type="match status" value="1"/>
</dbReference>
<dbReference type="GO" id="GO:0006281">
    <property type="term" value="P:DNA repair"/>
    <property type="evidence" value="ECO:0007669"/>
    <property type="project" value="InterPro"/>
</dbReference>
<dbReference type="Pfam" id="PF05866">
    <property type="entry name" value="RusA"/>
    <property type="match status" value="1"/>
</dbReference>
<dbReference type="GO" id="GO:0000287">
    <property type="term" value="F:magnesium ion binding"/>
    <property type="evidence" value="ECO:0007669"/>
    <property type="project" value="InterPro"/>
</dbReference>
<protein>
    <submittedName>
        <fullName evidence="1">Phage Holliday junction resolvase</fullName>
    </submittedName>
</protein>
<dbReference type="Proteomes" id="UP000241885">
    <property type="component" value="Chromosome"/>
</dbReference>
<keyword evidence="2" id="KW-1185">Reference proteome</keyword>
<proteinExistence type="predicted"/>
<sequence length="152" mass="16598">MIEFVVPGGPVGKGRPRASRMRAGVRMFTPDKTARYENLVAMAAQQAMGGRAPMEGPVELDLVLITTPPASWSKKKRAAALGGEFPPETKPDWDNVGKAICDAMNGIVFIDDKQVADAQVRKRYGQIPEARVIVREWSSKGARDLFEEGGTR</sequence>
<evidence type="ECO:0000313" key="2">
    <source>
        <dbReference type="Proteomes" id="UP000241885"/>
    </source>
</evidence>
<dbReference type="SUPFAM" id="SSF103084">
    <property type="entry name" value="Holliday junction resolvase RusA"/>
    <property type="match status" value="1"/>
</dbReference>
<dbReference type="InterPro" id="IPR008822">
    <property type="entry name" value="Endonuclease_RusA-like"/>
</dbReference>